<name>A0AA88E6W5_FICCA</name>
<dbReference type="Proteomes" id="UP001187192">
    <property type="component" value="Unassembled WGS sequence"/>
</dbReference>
<dbReference type="AlphaFoldDB" id="A0AA88E6W5"/>
<evidence type="ECO:0000313" key="1">
    <source>
        <dbReference type="EMBL" id="GMN68891.1"/>
    </source>
</evidence>
<gene>
    <name evidence="1" type="ORF">TIFTF001_037942</name>
</gene>
<protein>
    <submittedName>
        <fullName evidence="1">Uncharacterized protein</fullName>
    </submittedName>
</protein>
<organism evidence="1 2">
    <name type="scientific">Ficus carica</name>
    <name type="common">Common fig</name>
    <dbReference type="NCBI Taxonomy" id="3494"/>
    <lineage>
        <taxon>Eukaryota</taxon>
        <taxon>Viridiplantae</taxon>
        <taxon>Streptophyta</taxon>
        <taxon>Embryophyta</taxon>
        <taxon>Tracheophyta</taxon>
        <taxon>Spermatophyta</taxon>
        <taxon>Magnoliopsida</taxon>
        <taxon>eudicotyledons</taxon>
        <taxon>Gunneridae</taxon>
        <taxon>Pentapetalae</taxon>
        <taxon>rosids</taxon>
        <taxon>fabids</taxon>
        <taxon>Rosales</taxon>
        <taxon>Moraceae</taxon>
        <taxon>Ficeae</taxon>
        <taxon>Ficus</taxon>
    </lineage>
</organism>
<keyword evidence="2" id="KW-1185">Reference proteome</keyword>
<dbReference type="EMBL" id="BTGU01000721">
    <property type="protein sequence ID" value="GMN68891.1"/>
    <property type="molecule type" value="Genomic_DNA"/>
</dbReference>
<sequence length="75" mass="8502">MNVHCLYCLADDNLNTRHHQNYPVYLSQWLLPPLGVLDKALSLLPRDEVNSGRSCGRFSWFLGIFSNTRPKSAPG</sequence>
<evidence type="ECO:0000313" key="2">
    <source>
        <dbReference type="Proteomes" id="UP001187192"/>
    </source>
</evidence>
<comment type="caution">
    <text evidence="1">The sequence shown here is derived from an EMBL/GenBank/DDBJ whole genome shotgun (WGS) entry which is preliminary data.</text>
</comment>
<reference evidence="1" key="1">
    <citation type="submission" date="2023-07" db="EMBL/GenBank/DDBJ databases">
        <title>draft genome sequence of fig (Ficus carica).</title>
        <authorList>
            <person name="Takahashi T."/>
            <person name="Nishimura K."/>
        </authorList>
    </citation>
    <scope>NUCLEOTIDE SEQUENCE</scope>
</reference>
<proteinExistence type="predicted"/>
<accession>A0AA88E6W5</accession>